<evidence type="ECO:0000256" key="2">
    <source>
        <dbReference type="SAM" id="SignalP"/>
    </source>
</evidence>
<dbReference type="Proteomes" id="UP000540656">
    <property type="component" value="Unassembled WGS sequence"/>
</dbReference>
<keyword evidence="2" id="KW-0732">Signal</keyword>
<sequence>MIHVRRRLVSLVCLPLVLFSACGDGDSDADEPSTPSPSSSQLASPSTFPSPSESASTLPEDLPADEVDPEEIVEAWVEAYDEATTSGDTNRLRTLSAKSCTTCDNVAMSIEKVYSSGGWIKQSGGATQVQTTTVRPGPNKKKRMVTAQLAFTKGTTKQDSSSQAEVFAAADYEWDFYLAVVSGRWQVTDIGI</sequence>
<dbReference type="EMBL" id="JACCAA010000001">
    <property type="protein sequence ID" value="NYG57377.1"/>
    <property type="molecule type" value="Genomic_DNA"/>
</dbReference>
<name>A0A7Y9RZ16_9ACTN</name>
<keyword evidence="5" id="KW-1185">Reference proteome</keyword>
<reference evidence="4 5" key="1">
    <citation type="submission" date="2020-07" db="EMBL/GenBank/DDBJ databases">
        <title>Sequencing the genomes of 1000 actinobacteria strains.</title>
        <authorList>
            <person name="Klenk H.-P."/>
        </authorList>
    </citation>
    <scope>NUCLEOTIDE SEQUENCE [LARGE SCALE GENOMIC DNA]</scope>
    <source>
        <strain evidence="4 5">DSM 23819</strain>
    </source>
</reference>
<evidence type="ECO:0000256" key="1">
    <source>
        <dbReference type="SAM" id="MobiDB-lite"/>
    </source>
</evidence>
<proteinExistence type="predicted"/>
<accession>A0A7Y9RZ16</accession>
<gene>
    <name evidence="4" type="ORF">BJ980_000300</name>
</gene>
<feature type="compositionally biased region" description="Low complexity" evidence="1">
    <location>
        <begin position="32"/>
        <end position="50"/>
    </location>
</feature>
<dbReference type="AlphaFoldDB" id="A0A7Y9RZ16"/>
<feature type="signal peptide" evidence="2">
    <location>
        <begin position="1"/>
        <end position="29"/>
    </location>
</feature>
<feature type="domain" description="DUF6318" evidence="3">
    <location>
        <begin position="71"/>
        <end position="188"/>
    </location>
</feature>
<protein>
    <recommendedName>
        <fullName evidence="3">DUF6318 domain-containing protein</fullName>
    </recommendedName>
</protein>
<evidence type="ECO:0000313" key="5">
    <source>
        <dbReference type="Proteomes" id="UP000540656"/>
    </source>
</evidence>
<dbReference type="RefSeq" id="WP_179500662.1">
    <property type="nucleotide sequence ID" value="NZ_JACCAA010000001.1"/>
</dbReference>
<organism evidence="4 5">
    <name type="scientific">Nocardioides daedukensis</name>
    <dbReference type="NCBI Taxonomy" id="634462"/>
    <lineage>
        <taxon>Bacteria</taxon>
        <taxon>Bacillati</taxon>
        <taxon>Actinomycetota</taxon>
        <taxon>Actinomycetes</taxon>
        <taxon>Propionibacteriales</taxon>
        <taxon>Nocardioidaceae</taxon>
        <taxon>Nocardioides</taxon>
    </lineage>
</organism>
<comment type="caution">
    <text evidence="4">The sequence shown here is derived from an EMBL/GenBank/DDBJ whole genome shotgun (WGS) entry which is preliminary data.</text>
</comment>
<evidence type="ECO:0000259" key="3">
    <source>
        <dbReference type="Pfam" id="PF19843"/>
    </source>
</evidence>
<dbReference type="InterPro" id="IPR046281">
    <property type="entry name" value="DUF6318"/>
</dbReference>
<feature type="region of interest" description="Disordered" evidence="1">
    <location>
        <begin position="24"/>
        <end position="64"/>
    </location>
</feature>
<dbReference type="PROSITE" id="PS51257">
    <property type="entry name" value="PROKAR_LIPOPROTEIN"/>
    <property type="match status" value="1"/>
</dbReference>
<feature type="chain" id="PRO_5031085983" description="DUF6318 domain-containing protein" evidence="2">
    <location>
        <begin position="30"/>
        <end position="192"/>
    </location>
</feature>
<evidence type="ECO:0000313" key="4">
    <source>
        <dbReference type="EMBL" id="NYG57377.1"/>
    </source>
</evidence>
<dbReference type="Pfam" id="PF19843">
    <property type="entry name" value="DUF6318"/>
    <property type="match status" value="1"/>
</dbReference>